<evidence type="ECO:0000256" key="1">
    <source>
        <dbReference type="ARBA" id="ARBA00003502"/>
    </source>
</evidence>
<proteinExistence type="inferred from homology"/>
<reference evidence="7" key="1">
    <citation type="submission" date="2021-02" db="EMBL/GenBank/DDBJ databases">
        <title>Genomic Encyclopedia of Type Strains, Phase IV (KMG-V): Genome sequencing to study the core and pangenomes of soil and plant-associated prokaryotes.</title>
        <authorList>
            <person name="Whitman W."/>
        </authorList>
    </citation>
    <scope>NUCLEOTIDE SEQUENCE</scope>
    <source>
        <strain evidence="7">USDA 406</strain>
    </source>
</reference>
<feature type="domain" description="HTH lysR-type" evidence="6">
    <location>
        <begin position="63"/>
        <end position="120"/>
    </location>
</feature>
<dbReference type="GO" id="GO:0003677">
    <property type="term" value="F:DNA binding"/>
    <property type="evidence" value="ECO:0007669"/>
    <property type="project" value="UniProtKB-KW"/>
</dbReference>
<evidence type="ECO:0000256" key="3">
    <source>
        <dbReference type="ARBA" id="ARBA00023015"/>
    </source>
</evidence>
<keyword evidence="5" id="KW-0804">Transcription</keyword>
<comment type="caution">
    <text evidence="7">The sequence shown here is derived from an EMBL/GenBank/DDBJ whole genome shotgun (WGS) entry which is preliminary data.</text>
</comment>
<dbReference type="InterPro" id="IPR000847">
    <property type="entry name" value="LysR_HTH_N"/>
</dbReference>
<dbReference type="InterPro" id="IPR036390">
    <property type="entry name" value="WH_DNA-bd_sf"/>
</dbReference>
<evidence type="ECO:0000313" key="7">
    <source>
        <dbReference type="EMBL" id="MBP1294662.1"/>
    </source>
</evidence>
<dbReference type="GO" id="GO:0003700">
    <property type="term" value="F:DNA-binding transcription factor activity"/>
    <property type="evidence" value="ECO:0007669"/>
    <property type="project" value="InterPro"/>
</dbReference>
<name>A0A8I1Y7H1_BRAEL</name>
<evidence type="ECO:0000256" key="5">
    <source>
        <dbReference type="ARBA" id="ARBA00023163"/>
    </source>
</evidence>
<comment type="similarity">
    <text evidence="2">Belongs to the LysR transcriptional regulatory family.</text>
</comment>
<dbReference type="Gene3D" id="1.10.10.10">
    <property type="entry name" value="Winged helix-like DNA-binding domain superfamily/Winged helix DNA-binding domain"/>
    <property type="match status" value="1"/>
</dbReference>
<dbReference type="SUPFAM" id="SSF53850">
    <property type="entry name" value="Periplasmic binding protein-like II"/>
    <property type="match status" value="1"/>
</dbReference>
<dbReference type="InterPro" id="IPR058163">
    <property type="entry name" value="LysR-type_TF_proteobact-type"/>
</dbReference>
<dbReference type="AlphaFoldDB" id="A0A8I1Y7H1"/>
<accession>A0A8I1Y7H1</accession>
<dbReference type="Gene3D" id="3.40.190.290">
    <property type="match status" value="1"/>
</dbReference>
<dbReference type="SUPFAM" id="SSF46785">
    <property type="entry name" value="Winged helix' DNA-binding domain"/>
    <property type="match status" value="1"/>
</dbReference>
<organism evidence="7 8">
    <name type="scientific">Bradyrhizobium elkanii</name>
    <dbReference type="NCBI Taxonomy" id="29448"/>
    <lineage>
        <taxon>Bacteria</taxon>
        <taxon>Pseudomonadati</taxon>
        <taxon>Pseudomonadota</taxon>
        <taxon>Alphaproteobacteria</taxon>
        <taxon>Hyphomicrobiales</taxon>
        <taxon>Nitrobacteraceae</taxon>
        <taxon>Bradyrhizobium</taxon>
    </lineage>
</organism>
<dbReference type="Proteomes" id="UP000673383">
    <property type="component" value="Unassembled WGS sequence"/>
</dbReference>
<dbReference type="PANTHER" id="PTHR30537">
    <property type="entry name" value="HTH-TYPE TRANSCRIPTIONAL REGULATOR"/>
    <property type="match status" value="1"/>
</dbReference>
<comment type="function">
    <text evidence="1">NodD regulates the expression of the nodABCFE genes which encode other nodulation proteins. NodD is also a negative regulator of its own expression. Binds flavonoids as inducers.</text>
</comment>
<gene>
    <name evidence="7" type="ORF">JOH49_004415</name>
</gene>
<dbReference type="PANTHER" id="PTHR30537:SF5">
    <property type="entry name" value="HTH-TYPE TRANSCRIPTIONAL ACTIVATOR TTDR-RELATED"/>
    <property type="match status" value="1"/>
</dbReference>
<evidence type="ECO:0000256" key="2">
    <source>
        <dbReference type="ARBA" id="ARBA00009437"/>
    </source>
</evidence>
<dbReference type="EMBL" id="JAFICZ010000001">
    <property type="protein sequence ID" value="MBP1294662.1"/>
    <property type="molecule type" value="Genomic_DNA"/>
</dbReference>
<keyword evidence="3" id="KW-0805">Transcription regulation</keyword>
<protein>
    <submittedName>
        <fullName evidence="7">DNA-binding transcriptional LysR family regulator</fullName>
    </submittedName>
</protein>
<evidence type="ECO:0000259" key="6">
    <source>
        <dbReference type="PROSITE" id="PS50931"/>
    </source>
</evidence>
<dbReference type="InterPro" id="IPR036388">
    <property type="entry name" value="WH-like_DNA-bd_sf"/>
</dbReference>
<dbReference type="Pfam" id="PF03466">
    <property type="entry name" value="LysR_substrate"/>
    <property type="match status" value="1"/>
</dbReference>
<dbReference type="PROSITE" id="PS50931">
    <property type="entry name" value="HTH_LYSR"/>
    <property type="match status" value="1"/>
</dbReference>
<dbReference type="Pfam" id="PF00126">
    <property type="entry name" value="HTH_1"/>
    <property type="match status" value="1"/>
</dbReference>
<keyword evidence="4 7" id="KW-0238">DNA-binding</keyword>
<sequence length="360" mass="39453">MTGEMIENLGADGACAACHQNSHVEYSFFSADRLPSPRSYPFQFYFEDATIWTYRLEYGTGPMDLQALADFNLVAAHGGFGRASRASGRAKATLSRRVAELEQSLGVRLIERGSQSLRLTDEGRALHERTSGPLSDIAEAGEAVVLGASTPRGRLRVSAPVLLAHVAFGRIGARFAHAFPDVQLEIVAEDRLVDPVEDGYDLVIRINPSPDERLVGRRFLHDELLVVAHPDQQRPTASAHDPDGVSVDAVVMSPTPPDTVWRIRHEHDELMLKPRPMLRLSSMLMMRDAVLAGAGAALLPKLLVDDDIAAGRLAYWGTDARPPVEIWALQSSRRLVGAKVRAFLDVVEQAFPNRVFVPPA</sequence>
<dbReference type="InterPro" id="IPR005119">
    <property type="entry name" value="LysR_subst-bd"/>
</dbReference>
<evidence type="ECO:0000256" key="4">
    <source>
        <dbReference type="ARBA" id="ARBA00023125"/>
    </source>
</evidence>
<evidence type="ECO:0000313" key="8">
    <source>
        <dbReference type="Proteomes" id="UP000673383"/>
    </source>
</evidence>